<keyword evidence="3" id="KW-1185">Reference proteome</keyword>
<dbReference type="Proteomes" id="UP000037069">
    <property type="component" value="Unassembled WGS sequence"/>
</dbReference>
<sequence>MKVRFLDNSWYQFSQESETHLIQCSAGTHAMCGRCYIGTVGRIPLYRYIMCGTGHYGTQSRTVRERASCCCICAYLLLLLLMAVTTAIRMSMHLFISFLDDEAFDVFESRLGVVTLYKSTEFKYFVVGESLYSRSRNGGCGAGGGGGDVANFS</sequence>
<gene>
    <name evidence="2" type="ORF">FF38_01704</name>
</gene>
<evidence type="ECO:0000313" key="2">
    <source>
        <dbReference type="EMBL" id="KNC32843.1"/>
    </source>
</evidence>
<proteinExistence type="predicted"/>
<accession>A0A0L0CKB8</accession>
<evidence type="ECO:0000256" key="1">
    <source>
        <dbReference type="SAM" id="Phobius"/>
    </source>
</evidence>
<name>A0A0L0CKB8_LUCCU</name>
<keyword evidence="1" id="KW-0812">Transmembrane</keyword>
<organism evidence="2 3">
    <name type="scientific">Lucilia cuprina</name>
    <name type="common">Green bottle fly</name>
    <name type="synonym">Australian sheep blowfly</name>
    <dbReference type="NCBI Taxonomy" id="7375"/>
    <lineage>
        <taxon>Eukaryota</taxon>
        <taxon>Metazoa</taxon>
        <taxon>Ecdysozoa</taxon>
        <taxon>Arthropoda</taxon>
        <taxon>Hexapoda</taxon>
        <taxon>Insecta</taxon>
        <taxon>Pterygota</taxon>
        <taxon>Neoptera</taxon>
        <taxon>Endopterygota</taxon>
        <taxon>Diptera</taxon>
        <taxon>Brachycera</taxon>
        <taxon>Muscomorpha</taxon>
        <taxon>Oestroidea</taxon>
        <taxon>Calliphoridae</taxon>
        <taxon>Luciliinae</taxon>
        <taxon>Lucilia</taxon>
    </lineage>
</organism>
<dbReference type="AlphaFoldDB" id="A0A0L0CKB8"/>
<keyword evidence="1" id="KW-0472">Membrane</keyword>
<reference evidence="2 3" key="1">
    <citation type="journal article" date="2015" name="Nat. Commun.">
        <title>Lucilia cuprina genome unlocks parasitic fly biology to underpin future interventions.</title>
        <authorList>
            <person name="Anstead C.A."/>
            <person name="Korhonen P.K."/>
            <person name="Young N.D."/>
            <person name="Hall R.S."/>
            <person name="Jex A.R."/>
            <person name="Murali S.C."/>
            <person name="Hughes D.S."/>
            <person name="Lee S.F."/>
            <person name="Perry T."/>
            <person name="Stroehlein A.J."/>
            <person name="Ansell B.R."/>
            <person name="Breugelmans B."/>
            <person name="Hofmann A."/>
            <person name="Qu J."/>
            <person name="Dugan S."/>
            <person name="Lee S.L."/>
            <person name="Chao H."/>
            <person name="Dinh H."/>
            <person name="Han Y."/>
            <person name="Doddapaneni H.V."/>
            <person name="Worley K.C."/>
            <person name="Muzny D.M."/>
            <person name="Ioannidis P."/>
            <person name="Waterhouse R.M."/>
            <person name="Zdobnov E.M."/>
            <person name="James P.J."/>
            <person name="Bagnall N.H."/>
            <person name="Kotze A.C."/>
            <person name="Gibbs R.A."/>
            <person name="Richards S."/>
            <person name="Batterham P."/>
            <person name="Gasser R.B."/>
        </authorList>
    </citation>
    <scope>NUCLEOTIDE SEQUENCE [LARGE SCALE GENOMIC DNA]</scope>
    <source>
        <strain evidence="2 3">LS</strain>
        <tissue evidence="2">Full body</tissue>
    </source>
</reference>
<dbReference type="EMBL" id="JRES01000264">
    <property type="protein sequence ID" value="KNC32843.1"/>
    <property type="molecule type" value="Genomic_DNA"/>
</dbReference>
<comment type="caution">
    <text evidence="2">The sequence shown here is derived from an EMBL/GenBank/DDBJ whole genome shotgun (WGS) entry which is preliminary data.</text>
</comment>
<keyword evidence="1" id="KW-1133">Transmembrane helix</keyword>
<feature type="transmembrane region" description="Helical" evidence="1">
    <location>
        <begin position="67"/>
        <end position="88"/>
    </location>
</feature>
<evidence type="ECO:0000313" key="3">
    <source>
        <dbReference type="Proteomes" id="UP000037069"/>
    </source>
</evidence>
<protein>
    <submittedName>
        <fullName evidence="2">Uncharacterized protein</fullName>
    </submittedName>
</protein>